<sequence length="74" mass="8113">MPSYIVICKSTATPPKVEAAKQYAREKGATVGADYAVLNGFQVSFDDDVDALDTMRRLDSVDSVEIDQEIEIQS</sequence>
<comment type="caution">
    <text evidence="1">The sequence shown here is derived from an EMBL/GenBank/DDBJ whole genome shotgun (WGS) entry which is preliminary data.</text>
</comment>
<evidence type="ECO:0000313" key="1">
    <source>
        <dbReference type="EMBL" id="KAK4041373.1"/>
    </source>
</evidence>
<dbReference type="Gene3D" id="3.30.70.80">
    <property type="entry name" value="Peptidase S8 propeptide/proteinase inhibitor I9"/>
    <property type="match status" value="1"/>
</dbReference>
<protein>
    <submittedName>
        <fullName evidence="1">Inhibitor i9 domain-containing protein</fullName>
    </submittedName>
</protein>
<dbReference type="Proteomes" id="UP001303115">
    <property type="component" value="Unassembled WGS sequence"/>
</dbReference>
<gene>
    <name evidence="1" type="ORF">C8A01DRAFT_34571</name>
</gene>
<evidence type="ECO:0000313" key="2">
    <source>
        <dbReference type="Proteomes" id="UP001303115"/>
    </source>
</evidence>
<reference evidence="2" key="1">
    <citation type="journal article" date="2023" name="Mol. Phylogenet. Evol.">
        <title>Genome-scale phylogeny and comparative genomics of the fungal order Sordariales.</title>
        <authorList>
            <person name="Hensen N."/>
            <person name="Bonometti L."/>
            <person name="Westerberg I."/>
            <person name="Brannstrom I.O."/>
            <person name="Guillou S."/>
            <person name="Cros-Aarteil S."/>
            <person name="Calhoun S."/>
            <person name="Haridas S."/>
            <person name="Kuo A."/>
            <person name="Mondo S."/>
            <person name="Pangilinan J."/>
            <person name="Riley R."/>
            <person name="LaButti K."/>
            <person name="Andreopoulos B."/>
            <person name="Lipzen A."/>
            <person name="Chen C."/>
            <person name="Yan M."/>
            <person name="Daum C."/>
            <person name="Ng V."/>
            <person name="Clum A."/>
            <person name="Steindorff A."/>
            <person name="Ohm R.A."/>
            <person name="Martin F."/>
            <person name="Silar P."/>
            <person name="Natvig D.O."/>
            <person name="Lalanne C."/>
            <person name="Gautier V."/>
            <person name="Ament-Velasquez S.L."/>
            <person name="Kruys A."/>
            <person name="Hutchinson M.I."/>
            <person name="Powell A.J."/>
            <person name="Barry K."/>
            <person name="Miller A.N."/>
            <person name="Grigoriev I.V."/>
            <person name="Debuchy R."/>
            <person name="Gladieux P."/>
            <person name="Hiltunen Thoren M."/>
            <person name="Johannesson H."/>
        </authorList>
    </citation>
    <scope>NUCLEOTIDE SEQUENCE [LARGE SCALE GENOMIC DNA]</scope>
    <source>
        <strain evidence="2">CBS 284.82</strain>
    </source>
</reference>
<dbReference type="InterPro" id="IPR037045">
    <property type="entry name" value="S8pro/Inhibitor_I9_sf"/>
</dbReference>
<name>A0AAN6PI45_9PEZI</name>
<accession>A0AAN6PI45</accession>
<proteinExistence type="predicted"/>
<organism evidence="1 2">
    <name type="scientific">Parachaetomium inaequale</name>
    <dbReference type="NCBI Taxonomy" id="2588326"/>
    <lineage>
        <taxon>Eukaryota</taxon>
        <taxon>Fungi</taxon>
        <taxon>Dikarya</taxon>
        <taxon>Ascomycota</taxon>
        <taxon>Pezizomycotina</taxon>
        <taxon>Sordariomycetes</taxon>
        <taxon>Sordariomycetidae</taxon>
        <taxon>Sordariales</taxon>
        <taxon>Chaetomiaceae</taxon>
        <taxon>Parachaetomium</taxon>
    </lineage>
</organism>
<dbReference type="EMBL" id="MU854358">
    <property type="protein sequence ID" value="KAK4041373.1"/>
    <property type="molecule type" value="Genomic_DNA"/>
</dbReference>
<keyword evidence="2" id="KW-1185">Reference proteome</keyword>
<dbReference type="SUPFAM" id="SSF54897">
    <property type="entry name" value="Protease propeptides/inhibitors"/>
    <property type="match status" value="1"/>
</dbReference>
<dbReference type="AlphaFoldDB" id="A0AAN6PI45"/>